<comment type="caution">
    <text evidence="1">The sequence shown here is derived from an EMBL/GenBank/DDBJ whole genome shotgun (WGS) entry which is preliminary data.</text>
</comment>
<keyword evidence="2" id="KW-1185">Reference proteome</keyword>
<sequence length="56" mass="6251">MTGHPALVRGMEIPCLFIKPDHLSLVQFSPSINYEVMPIHLERRVILDHGVGDAIS</sequence>
<accession>A0A9D4CM00</accession>
<dbReference type="Proteomes" id="UP000828390">
    <property type="component" value="Unassembled WGS sequence"/>
</dbReference>
<dbReference type="AlphaFoldDB" id="A0A9D4CM00"/>
<proteinExistence type="predicted"/>
<reference evidence="1" key="1">
    <citation type="journal article" date="2019" name="bioRxiv">
        <title>The Genome of the Zebra Mussel, Dreissena polymorpha: A Resource for Invasive Species Research.</title>
        <authorList>
            <person name="McCartney M.A."/>
            <person name="Auch B."/>
            <person name="Kono T."/>
            <person name="Mallez S."/>
            <person name="Zhang Y."/>
            <person name="Obille A."/>
            <person name="Becker A."/>
            <person name="Abrahante J.E."/>
            <person name="Garbe J."/>
            <person name="Badalamenti J.P."/>
            <person name="Herman A."/>
            <person name="Mangelson H."/>
            <person name="Liachko I."/>
            <person name="Sullivan S."/>
            <person name="Sone E.D."/>
            <person name="Koren S."/>
            <person name="Silverstein K.A.T."/>
            <person name="Beckman K.B."/>
            <person name="Gohl D.M."/>
        </authorList>
    </citation>
    <scope>NUCLEOTIDE SEQUENCE</scope>
    <source>
        <strain evidence="1">Duluth1</strain>
        <tissue evidence="1">Whole animal</tissue>
    </source>
</reference>
<evidence type="ECO:0000313" key="2">
    <source>
        <dbReference type="Proteomes" id="UP000828390"/>
    </source>
</evidence>
<protein>
    <submittedName>
        <fullName evidence="1">Uncharacterized protein</fullName>
    </submittedName>
</protein>
<name>A0A9D4CM00_DREPO</name>
<dbReference type="EMBL" id="JAIWYP010000012">
    <property type="protein sequence ID" value="KAH3727124.1"/>
    <property type="molecule type" value="Genomic_DNA"/>
</dbReference>
<gene>
    <name evidence="1" type="ORF">DPMN_053049</name>
</gene>
<evidence type="ECO:0000313" key="1">
    <source>
        <dbReference type="EMBL" id="KAH3727124.1"/>
    </source>
</evidence>
<organism evidence="1 2">
    <name type="scientific">Dreissena polymorpha</name>
    <name type="common">Zebra mussel</name>
    <name type="synonym">Mytilus polymorpha</name>
    <dbReference type="NCBI Taxonomy" id="45954"/>
    <lineage>
        <taxon>Eukaryota</taxon>
        <taxon>Metazoa</taxon>
        <taxon>Spiralia</taxon>
        <taxon>Lophotrochozoa</taxon>
        <taxon>Mollusca</taxon>
        <taxon>Bivalvia</taxon>
        <taxon>Autobranchia</taxon>
        <taxon>Heteroconchia</taxon>
        <taxon>Euheterodonta</taxon>
        <taxon>Imparidentia</taxon>
        <taxon>Neoheterodontei</taxon>
        <taxon>Myida</taxon>
        <taxon>Dreissenoidea</taxon>
        <taxon>Dreissenidae</taxon>
        <taxon>Dreissena</taxon>
    </lineage>
</organism>
<reference evidence="1" key="2">
    <citation type="submission" date="2020-11" db="EMBL/GenBank/DDBJ databases">
        <authorList>
            <person name="McCartney M.A."/>
            <person name="Auch B."/>
            <person name="Kono T."/>
            <person name="Mallez S."/>
            <person name="Becker A."/>
            <person name="Gohl D.M."/>
            <person name="Silverstein K.A.T."/>
            <person name="Koren S."/>
            <person name="Bechman K.B."/>
            <person name="Herman A."/>
            <person name="Abrahante J.E."/>
            <person name="Garbe J."/>
        </authorList>
    </citation>
    <scope>NUCLEOTIDE SEQUENCE</scope>
    <source>
        <strain evidence="1">Duluth1</strain>
        <tissue evidence="1">Whole animal</tissue>
    </source>
</reference>